<evidence type="ECO:0000256" key="1">
    <source>
        <dbReference type="SAM" id="MobiDB-lite"/>
    </source>
</evidence>
<feature type="compositionally biased region" description="Acidic residues" evidence="1">
    <location>
        <begin position="50"/>
        <end position="86"/>
    </location>
</feature>
<gene>
    <name evidence="2" type="ORF">PoB_002687900</name>
</gene>
<name>A0AAV4A2E0_9GAST</name>
<sequence>MVTIQGAHKSVFWREDDEIYSRSKGEINTPRAINNVNFEQVRETKHLDNGDDDDDDDDDYDDDDDGNDDDDNDDDDDDNDDDDDDDRMMKKKLFRASPQQDDIRLSYSPLGQGAFGSARTRDRRVPADLKTSLLSTAPKPHKEKKNNNDHMLNIHLQI</sequence>
<reference evidence="2 3" key="1">
    <citation type="journal article" date="2021" name="Elife">
        <title>Chloroplast acquisition without the gene transfer in kleptoplastic sea slugs, Plakobranchus ocellatus.</title>
        <authorList>
            <person name="Maeda T."/>
            <person name="Takahashi S."/>
            <person name="Yoshida T."/>
            <person name="Shimamura S."/>
            <person name="Takaki Y."/>
            <person name="Nagai Y."/>
            <person name="Toyoda A."/>
            <person name="Suzuki Y."/>
            <person name="Arimoto A."/>
            <person name="Ishii H."/>
            <person name="Satoh N."/>
            <person name="Nishiyama T."/>
            <person name="Hasebe M."/>
            <person name="Maruyama T."/>
            <person name="Minagawa J."/>
            <person name="Obokata J."/>
            <person name="Shigenobu S."/>
        </authorList>
    </citation>
    <scope>NUCLEOTIDE SEQUENCE [LARGE SCALE GENOMIC DNA]</scope>
</reference>
<accession>A0AAV4A2E0</accession>
<evidence type="ECO:0000313" key="3">
    <source>
        <dbReference type="Proteomes" id="UP000735302"/>
    </source>
</evidence>
<evidence type="ECO:0008006" key="4">
    <source>
        <dbReference type="Google" id="ProtNLM"/>
    </source>
</evidence>
<comment type="caution">
    <text evidence="2">The sequence shown here is derived from an EMBL/GenBank/DDBJ whole genome shotgun (WGS) entry which is preliminary data.</text>
</comment>
<proteinExistence type="predicted"/>
<organism evidence="2 3">
    <name type="scientific">Plakobranchus ocellatus</name>
    <dbReference type="NCBI Taxonomy" id="259542"/>
    <lineage>
        <taxon>Eukaryota</taxon>
        <taxon>Metazoa</taxon>
        <taxon>Spiralia</taxon>
        <taxon>Lophotrochozoa</taxon>
        <taxon>Mollusca</taxon>
        <taxon>Gastropoda</taxon>
        <taxon>Heterobranchia</taxon>
        <taxon>Euthyneura</taxon>
        <taxon>Panpulmonata</taxon>
        <taxon>Sacoglossa</taxon>
        <taxon>Placobranchoidea</taxon>
        <taxon>Plakobranchidae</taxon>
        <taxon>Plakobranchus</taxon>
    </lineage>
</organism>
<protein>
    <recommendedName>
        <fullName evidence="4">Protein kinase domain-containing protein</fullName>
    </recommendedName>
</protein>
<dbReference type="EMBL" id="BLXT01003087">
    <property type="protein sequence ID" value="GFO00374.1"/>
    <property type="molecule type" value="Genomic_DNA"/>
</dbReference>
<keyword evidence="3" id="KW-1185">Reference proteome</keyword>
<feature type="region of interest" description="Disordered" evidence="1">
    <location>
        <begin position="1"/>
        <end position="126"/>
    </location>
</feature>
<dbReference type="Proteomes" id="UP000735302">
    <property type="component" value="Unassembled WGS sequence"/>
</dbReference>
<evidence type="ECO:0000313" key="2">
    <source>
        <dbReference type="EMBL" id="GFO00374.1"/>
    </source>
</evidence>
<feature type="compositionally biased region" description="Basic and acidic residues" evidence="1">
    <location>
        <begin position="40"/>
        <end position="49"/>
    </location>
</feature>
<dbReference type="AlphaFoldDB" id="A0AAV4A2E0"/>